<feature type="transmembrane region" description="Helical" evidence="7">
    <location>
        <begin position="228"/>
        <end position="249"/>
    </location>
</feature>
<dbReference type="Proteomes" id="UP001246473">
    <property type="component" value="Unassembled WGS sequence"/>
</dbReference>
<accession>A0AAP5UYX9</accession>
<feature type="domain" description="Major facilitator superfamily (MFS) profile" evidence="8">
    <location>
        <begin position="16"/>
        <end position="465"/>
    </location>
</feature>
<evidence type="ECO:0000256" key="2">
    <source>
        <dbReference type="ARBA" id="ARBA00022448"/>
    </source>
</evidence>
<dbReference type="PANTHER" id="PTHR42718">
    <property type="entry name" value="MAJOR FACILITATOR SUPERFAMILY MULTIDRUG TRANSPORTER MFSC"/>
    <property type="match status" value="1"/>
</dbReference>
<name>A0AAP5UYX9_9BURK</name>
<keyword evidence="4 7" id="KW-0812">Transmembrane</keyword>
<keyword evidence="6 7" id="KW-0472">Membrane</keyword>
<evidence type="ECO:0000256" key="3">
    <source>
        <dbReference type="ARBA" id="ARBA00022475"/>
    </source>
</evidence>
<feature type="transmembrane region" description="Helical" evidence="7">
    <location>
        <begin position="107"/>
        <end position="128"/>
    </location>
</feature>
<evidence type="ECO:0000259" key="8">
    <source>
        <dbReference type="PROSITE" id="PS50850"/>
    </source>
</evidence>
<dbReference type="Proteomes" id="UP000032614">
    <property type="component" value="Chromosome 3"/>
</dbReference>
<reference evidence="10" key="2">
    <citation type="submission" date="2022-08" db="EMBL/GenBank/DDBJ databases">
        <authorList>
            <person name="Kim S.-J."/>
        </authorList>
    </citation>
    <scope>NUCLEOTIDE SEQUENCE</scope>
    <source>
        <strain evidence="10">KJ</strain>
    </source>
</reference>
<feature type="transmembrane region" description="Helical" evidence="7">
    <location>
        <begin position="407"/>
        <end position="427"/>
    </location>
</feature>
<dbReference type="GeneID" id="66514010"/>
<dbReference type="RefSeq" id="WP_046565342.1">
    <property type="nucleotide sequence ID" value="NZ_CP010025.1"/>
</dbReference>
<evidence type="ECO:0000256" key="5">
    <source>
        <dbReference type="ARBA" id="ARBA00022989"/>
    </source>
</evidence>
<feature type="transmembrane region" description="Helical" evidence="7">
    <location>
        <begin position="82"/>
        <end position="101"/>
    </location>
</feature>
<feature type="transmembrane region" description="Helical" evidence="7">
    <location>
        <begin position="12"/>
        <end position="29"/>
    </location>
</feature>
<proteinExistence type="predicted"/>
<comment type="subcellular location">
    <subcellularLocation>
        <location evidence="1">Cell membrane</location>
        <topology evidence="1">Multi-pass membrane protein</topology>
    </subcellularLocation>
</comment>
<dbReference type="InterPro" id="IPR036259">
    <property type="entry name" value="MFS_trans_sf"/>
</dbReference>
<reference evidence="9 11" key="1">
    <citation type="journal article" date="2015" name="Genome Announc.">
        <title>Complete genome sequences for 59 burkholderia isolates, both pathogenic and near neighbor.</title>
        <authorList>
            <person name="Johnson S.L."/>
            <person name="Bishop-Lilly K.A."/>
            <person name="Ladner J.T."/>
            <person name="Daligault H.E."/>
            <person name="Davenport K.W."/>
            <person name="Jaissle J."/>
            <person name="Frey K.G."/>
            <person name="Koroleva G.I."/>
            <person name="Bruce D.C."/>
            <person name="Coyne S.R."/>
            <person name="Broomall S.M."/>
            <person name="Li P.E."/>
            <person name="Teshima H."/>
            <person name="Gibbons H.S."/>
            <person name="Palacios G.F."/>
            <person name="Rosenzweig C.N."/>
            <person name="Redden C.L."/>
            <person name="Xu Y."/>
            <person name="Minogue T.D."/>
            <person name="Chain P.S."/>
        </authorList>
    </citation>
    <scope>NUCLEOTIDE SEQUENCE [LARGE SCALE GENOMIC DNA]</scope>
    <source>
        <strain evidence="9 11">ATCC BAA-463</strain>
    </source>
</reference>
<dbReference type="EMBL" id="JANSLM010000025">
    <property type="protein sequence ID" value="MDT8843521.1"/>
    <property type="molecule type" value="Genomic_DNA"/>
</dbReference>
<dbReference type="PROSITE" id="PS50850">
    <property type="entry name" value="MFS"/>
    <property type="match status" value="1"/>
</dbReference>
<feature type="transmembrane region" description="Helical" evidence="7">
    <location>
        <begin position="439"/>
        <end position="457"/>
    </location>
</feature>
<dbReference type="EMBL" id="CP010025">
    <property type="protein sequence ID" value="AJZ56756.1"/>
    <property type="molecule type" value="Genomic_DNA"/>
</dbReference>
<dbReference type="PANTHER" id="PTHR42718:SF46">
    <property type="entry name" value="BLR6921 PROTEIN"/>
    <property type="match status" value="1"/>
</dbReference>
<evidence type="ECO:0000256" key="7">
    <source>
        <dbReference type="SAM" id="Phobius"/>
    </source>
</evidence>
<dbReference type="InterPro" id="IPR020846">
    <property type="entry name" value="MFS_dom"/>
</dbReference>
<dbReference type="KEGG" id="bfn:OI25_7772"/>
<feature type="transmembrane region" description="Helical" evidence="7">
    <location>
        <begin position="203"/>
        <end position="222"/>
    </location>
</feature>
<evidence type="ECO:0000256" key="1">
    <source>
        <dbReference type="ARBA" id="ARBA00004651"/>
    </source>
</evidence>
<dbReference type="SUPFAM" id="SSF103473">
    <property type="entry name" value="MFS general substrate transporter"/>
    <property type="match status" value="1"/>
</dbReference>
<dbReference type="Gene3D" id="1.20.1720.10">
    <property type="entry name" value="Multidrug resistance protein D"/>
    <property type="match status" value="1"/>
</dbReference>
<dbReference type="InterPro" id="IPR011701">
    <property type="entry name" value="MFS"/>
</dbReference>
<dbReference type="Gene3D" id="1.20.1250.20">
    <property type="entry name" value="MFS general substrate transporter like domains"/>
    <property type="match status" value="1"/>
</dbReference>
<evidence type="ECO:0000256" key="6">
    <source>
        <dbReference type="ARBA" id="ARBA00023136"/>
    </source>
</evidence>
<evidence type="ECO:0000313" key="11">
    <source>
        <dbReference type="Proteomes" id="UP000032614"/>
    </source>
</evidence>
<evidence type="ECO:0000313" key="9">
    <source>
        <dbReference type="EMBL" id="AJZ56756.1"/>
    </source>
</evidence>
<feature type="transmembrane region" description="Helical" evidence="7">
    <location>
        <begin position="360"/>
        <end position="386"/>
    </location>
</feature>
<evidence type="ECO:0000256" key="4">
    <source>
        <dbReference type="ARBA" id="ARBA00022692"/>
    </source>
</evidence>
<feature type="transmembrane region" description="Helical" evidence="7">
    <location>
        <begin position="336"/>
        <end position="354"/>
    </location>
</feature>
<dbReference type="GO" id="GO:0005886">
    <property type="term" value="C:plasma membrane"/>
    <property type="evidence" value="ECO:0007669"/>
    <property type="project" value="UniProtKB-SubCell"/>
</dbReference>
<feature type="transmembrane region" description="Helical" evidence="7">
    <location>
        <begin position="49"/>
        <end position="70"/>
    </location>
</feature>
<gene>
    <name evidence="9" type="ORF">OI25_7772</name>
    <name evidence="10" type="ORF">ParKJ_39570</name>
</gene>
<feature type="transmembrane region" description="Helical" evidence="7">
    <location>
        <begin position="307"/>
        <end position="324"/>
    </location>
</feature>
<keyword evidence="2" id="KW-0813">Transport</keyword>
<dbReference type="GO" id="GO:0022857">
    <property type="term" value="F:transmembrane transporter activity"/>
    <property type="evidence" value="ECO:0007669"/>
    <property type="project" value="InterPro"/>
</dbReference>
<organism evidence="10 12">
    <name type="scientific">Paraburkholderia fungorum</name>
    <dbReference type="NCBI Taxonomy" id="134537"/>
    <lineage>
        <taxon>Bacteria</taxon>
        <taxon>Pseudomonadati</taxon>
        <taxon>Pseudomonadota</taxon>
        <taxon>Betaproteobacteria</taxon>
        <taxon>Burkholderiales</taxon>
        <taxon>Burkholderiaceae</taxon>
        <taxon>Paraburkholderia</taxon>
    </lineage>
</organism>
<sequence>MSAVTSDSIGSKIQLIPMIIAIPMFLQAVDTSVLGTALPSMAISLRTEILHLNMAVTSYLLSLAVFLPASGWMADRWGARRMFCWAIGIFSLASALCGLATSLEQIVAFRILQGLGGAMMMPVGRLILLRSVPPAQMVAAMAWFTIPGAAGRVSGPLIGGILATFTSWRWIFYLNIPFGLLGIFLSLKYVPPIKEDVEERFDISGFLLMGLSLAGIICGLETVGRNFVSVSVTWAMIGVGFLSFTAYVIHNRRDATNAIIPLGIFKIKTFSLMTLGGMPVRIAVGSTPILIPLWMQIGCGMSPVESGLMGAGLSVGLFGVRMVMERSAKAIGFRSIMLTSTVLMAAMFAGYGLFTGQTSHWITFVIFCISGIFQSMTMISINTLTFTDVPKHFSSKATALSTMLQQVSMSFGVAFASLCMTFTARFHGHSPQHLATADFPPTFFIMGAFTLVALLSFRRLDRRKGREFAQSTHEPQIEE</sequence>
<protein>
    <submittedName>
        <fullName evidence="10">MFS transporter</fullName>
    </submittedName>
    <submittedName>
        <fullName evidence="9">Sugar (And other) transporter family protein</fullName>
    </submittedName>
</protein>
<dbReference type="Pfam" id="PF07690">
    <property type="entry name" value="MFS_1"/>
    <property type="match status" value="1"/>
</dbReference>
<evidence type="ECO:0000313" key="12">
    <source>
        <dbReference type="Proteomes" id="UP001246473"/>
    </source>
</evidence>
<evidence type="ECO:0000313" key="10">
    <source>
        <dbReference type="EMBL" id="MDT8843521.1"/>
    </source>
</evidence>
<feature type="transmembrane region" description="Helical" evidence="7">
    <location>
        <begin position="140"/>
        <end position="164"/>
    </location>
</feature>
<dbReference type="AlphaFoldDB" id="A0AAP5UYX9"/>
<keyword evidence="5 7" id="KW-1133">Transmembrane helix</keyword>
<feature type="transmembrane region" description="Helical" evidence="7">
    <location>
        <begin position="170"/>
        <end position="191"/>
    </location>
</feature>
<keyword evidence="3" id="KW-1003">Cell membrane</keyword>